<feature type="transmembrane region" description="Helical" evidence="1">
    <location>
        <begin position="66"/>
        <end position="86"/>
    </location>
</feature>
<keyword evidence="1" id="KW-1133">Transmembrane helix</keyword>
<dbReference type="RefSeq" id="WP_155110558.1">
    <property type="nucleotide sequence ID" value="NZ_WMIB01000001.1"/>
</dbReference>
<evidence type="ECO:0000313" key="3">
    <source>
        <dbReference type="Proteomes" id="UP000434639"/>
    </source>
</evidence>
<evidence type="ECO:0000256" key="1">
    <source>
        <dbReference type="SAM" id="Phobius"/>
    </source>
</evidence>
<dbReference type="AlphaFoldDB" id="A0A7X2S1F7"/>
<evidence type="ECO:0000313" key="2">
    <source>
        <dbReference type="EMBL" id="MTH52009.1"/>
    </source>
</evidence>
<accession>A0A7X2S1F7</accession>
<keyword evidence="3" id="KW-1185">Reference proteome</keyword>
<dbReference type="EMBL" id="WMIB01000001">
    <property type="protein sequence ID" value="MTH52009.1"/>
    <property type="molecule type" value="Genomic_DNA"/>
</dbReference>
<gene>
    <name evidence="2" type="ORF">GKZ89_01215</name>
</gene>
<organism evidence="2 3">
    <name type="scientific">Metabacillus mangrovi</name>
    <dbReference type="NCBI Taxonomy" id="1491830"/>
    <lineage>
        <taxon>Bacteria</taxon>
        <taxon>Bacillati</taxon>
        <taxon>Bacillota</taxon>
        <taxon>Bacilli</taxon>
        <taxon>Bacillales</taxon>
        <taxon>Bacillaceae</taxon>
        <taxon>Metabacillus</taxon>
    </lineage>
</organism>
<protein>
    <submittedName>
        <fullName evidence="2">Uncharacterized protein</fullName>
    </submittedName>
</protein>
<keyword evidence="1" id="KW-0472">Membrane</keyword>
<sequence>MSQNYYNMCCRYRGQNVRINDKFGNVHSGKIVNVTRSRVFIQPNGPRPAGSFGMGFYRGYGPYSYYPAYGIGLGFITGLAIGGLLFW</sequence>
<reference evidence="2 3" key="1">
    <citation type="journal article" date="2017" name="Int. J. Syst. Evol. Microbiol.">
        <title>Bacillus mangrovi sp. nov., isolated from a sediment sample from a mangrove forest.</title>
        <authorList>
            <person name="Gupta V."/>
            <person name="Singh P.K."/>
            <person name="Korpole S."/>
            <person name="Tanuku N.R.S."/>
            <person name="Pinnaka A.K."/>
        </authorList>
    </citation>
    <scope>NUCLEOTIDE SEQUENCE [LARGE SCALE GENOMIC DNA]</scope>
    <source>
        <strain evidence="2 3">KCTC 33872</strain>
    </source>
</reference>
<comment type="caution">
    <text evidence="2">The sequence shown here is derived from an EMBL/GenBank/DDBJ whole genome shotgun (WGS) entry which is preliminary data.</text>
</comment>
<keyword evidence="1" id="KW-0812">Transmembrane</keyword>
<dbReference type="OrthoDB" id="2991597at2"/>
<name>A0A7X2S1F7_9BACI</name>
<dbReference type="Proteomes" id="UP000434639">
    <property type="component" value="Unassembled WGS sequence"/>
</dbReference>
<proteinExistence type="predicted"/>